<evidence type="ECO:0000256" key="12">
    <source>
        <dbReference type="ARBA" id="ARBA00023136"/>
    </source>
</evidence>
<keyword evidence="13" id="KW-0046">Antibiotic resistance</keyword>
<dbReference type="GO" id="GO:0042910">
    <property type="term" value="F:xenobiotic transmembrane transporter activity"/>
    <property type="evidence" value="ECO:0007669"/>
    <property type="project" value="InterPro"/>
</dbReference>
<comment type="caution">
    <text evidence="16">The sequence shown here is derived from an EMBL/GenBank/DDBJ whole genome shotgun (WGS) entry which is preliminary data.</text>
</comment>
<feature type="transmembrane region" description="Helical" evidence="15">
    <location>
        <begin position="387"/>
        <end position="407"/>
    </location>
</feature>
<dbReference type="GO" id="GO:0015297">
    <property type="term" value="F:antiporter activity"/>
    <property type="evidence" value="ECO:0007669"/>
    <property type="project" value="UniProtKB-KW"/>
</dbReference>
<evidence type="ECO:0000256" key="15">
    <source>
        <dbReference type="SAM" id="Phobius"/>
    </source>
</evidence>
<accession>A0A3E3HWV2</accession>
<feature type="transmembrane region" description="Helical" evidence="15">
    <location>
        <begin position="16"/>
        <end position="37"/>
    </location>
</feature>
<dbReference type="InterPro" id="IPR045070">
    <property type="entry name" value="MATE_MepA-like"/>
</dbReference>
<dbReference type="GO" id="GO:0046677">
    <property type="term" value="P:response to antibiotic"/>
    <property type="evidence" value="ECO:0007669"/>
    <property type="project" value="UniProtKB-KW"/>
</dbReference>
<feature type="transmembrane region" description="Helical" evidence="15">
    <location>
        <begin position="137"/>
        <end position="158"/>
    </location>
</feature>
<protein>
    <recommendedName>
        <fullName evidence="5">Multidrug export protein MepA</fullName>
    </recommendedName>
    <alternativeName>
        <fullName evidence="14">Multidrug-efflux transporter</fullName>
    </alternativeName>
    <alternativeName>
        <fullName evidence="4">Probable multidrug resistance protein NorM</fullName>
    </alternativeName>
</protein>
<evidence type="ECO:0000256" key="13">
    <source>
        <dbReference type="ARBA" id="ARBA00023251"/>
    </source>
</evidence>
<keyword evidence="12 15" id="KW-0472">Membrane</keyword>
<dbReference type="Pfam" id="PF01554">
    <property type="entry name" value="MatE"/>
    <property type="match status" value="2"/>
</dbReference>
<dbReference type="PANTHER" id="PTHR43298">
    <property type="entry name" value="MULTIDRUG RESISTANCE PROTEIN NORM-RELATED"/>
    <property type="match status" value="1"/>
</dbReference>
<sequence length="444" mass="47632">MGKNQKMLEEASFSKLLLNLCLPTILIMLVMVIYNMADTFFIGQTGDPVKIAAISLCAPLFSVLSGLGTLFGSGGCTAVSLALGKKETARIKAYTSLCCCGSLFIGFLFLLIVLLAVKPISLALGADGDTLSLTCSYLRIIALGAPVILFNNVFANIIRADGAAKESMIANILGTLSNIGLDALFILVFSWDVAGAALATVFGNLISCCYLLYYILKKQPAFSLHPKFLSLKKEILLPVTTLGLPLACSTLLMSISSMISNRLMMGYGPVALAAQGVAGKIGMLLSMLAMGICMGMQPAISYNCGRGSRERMNHIIQSTGIFTVILGTLLTLICFFARDRIIMAFIDNAQVISYGQIMVLASIITGPFYGLYQLCQTFLQSTGKASYATLVALLDKGLFYLPMLFLLNHRFGFYGIAFTGAATLAFSLAAGIFFSLRWNARLVM</sequence>
<dbReference type="AlphaFoldDB" id="A0A3E3HWV2"/>
<keyword evidence="7" id="KW-0050">Antiport</keyword>
<comment type="similarity">
    <text evidence="3">Belongs to the multi antimicrobial extrusion (MATE) (TC 2.A.66.1) family. MepA subfamily.</text>
</comment>
<evidence type="ECO:0000256" key="1">
    <source>
        <dbReference type="ARBA" id="ARBA00003408"/>
    </source>
</evidence>
<evidence type="ECO:0000313" key="17">
    <source>
        <dbReference type="Proteomes" id="UP000260812"/>
    </source>
</evidence>
<dbReference type="InterPro" id="IPR002528">
    <property type="entry name" value="MATE_fam"/>
</dbReference>
<feature type="transmembrane region" description="Helical" evidence="15">
    <location>
        <begin position="170"/>
        <end position="191"/>
    </location>
</feature>
<evidence type="ECO:0000256" key="6">
    <source>
        <dbReference type="ARBA" id="ARBA00022448"/>
    </source>
</evidence>
<feature type="transmembrane region" description="Helical" evidence="15">
    <location>
        <begin position="357"/>
        <end position="375"/>
    </location>
</feature>
<name>A0A3E3HWV2_9FIRM</name>
<evidence type="ECO:0000256" key="3">
    <source>
        <dbReference type="ARBA" id="ARBA00008417"/>
    </source>
</evidence>
<feature type="transmembrane region" description="Helical" evidence="15">
    <location>
        <begin position="94"/>
        <end position="117"/>
    </location>
</feature>
<evidence type="ECO:0000313" key="16">
    <source>
        <dbReference type="EMBL" id="RGE56311.1"/>
    </source>
</evidence>
<evidence type="ECO:0000256" key="2">
    <source>
        <dbReference type="ARBA" id="ARBA00004651"/>
    </source>
</evidence>
<evidence type="ECO:0000256" key="8">
    <source>
        <dbReference type="ARBA" id="ARBA00022475"/>
    </source>
</evidence>
<dbReference type="Proteomes" id="UP000260812">
    <property type="component" value="Unassembled WGS sequence"/>
</dbReference>
<keyword evidence="9 15" id="KW-0812">Transmembrane</keyword>
<evidence type="ECO:0000256" key="4">
    <source>
        <dbReference type="ARBA" id="ARBA00020268"/>
    </source>
</evidence>
<evidence type="ECO:0000256" key="11">
    <source>
        <dbReference type="ARBA" id="ARBA00023065"/>
    </source>
</evidence>
<evidence type="ECO:0000256" key="5">
    <source>
        <dbReference type="ARBA" id="ARBA00022106"/>
    </source>
</evidence>
<gene>
    <name evidence="16" type="ORF">DXC51_24995</name>
</gene>
<evidence type="ECO:0000256" key="14">
    <source>
        <dbReference type="ARBA" id="ARBA00031636"/>
    </source>
</evidence>
<proteinExistence type="inferred from homology"/>
<dbReference type="PANTHER" id="PTHR43298:SF2">
    <property type="entry name" value="FMN_FAD EXPORTER YEEO-RELATED"/>
    <property type="match status" value="1"/>
</dbReference>
<keyword evidence="10 15" id="KW-1133">Transmembrane helix</keyword>
<comment type="function">
    <text evidence="1">Multidrug efflux pump.</text>
</comment>
<feature type="transmembrane region" description="Helical" evidence="15">
    <location>
        <begin position="271"/>
        <end position="294"/>
    </location>
</feature>
<evidence type="ECO:0000256" key="10">
    <source>
        <dbReference type="ARBA" id="ARBA00022989"/>
    </source>
</evidence>
<dbReference type="RefSeq" id="WP_102289185.1">
    <property type="nucleotide sequence ID" value="NZ_JBKUNB010000005.1"/>
</dbReference>
<dbReference type="CDD" id="cd13143">
    <property type="entry name" value="MATE_MepA_like"/>
    <property type="match status" value="1"/>
</dbReference>
<dbReference type="GO" id="GO:0005886">
    <property type="term" value="C:plasma membrane"/>
    <property type="evidence" value="ECO:0007669"/>
    <property type="project" value="UniProtKB-SubCell"/>
</dbReference>
<reference evidence="16" key="1">
    <citation type="submission" date="2018-08" db="EMBL/GenBank/DDBJ databases">
        <title>A genome reference for cultivated species of the human gut microbiota.</title>
        <authorList>
            <person name="Zou Y."/>
            <person name="Xue W."/>
            <person name="Luo G."/>
        </authorList>
    </citation>
    <scope>NUCLEOTIDE SEQUENCE [LARGE SCALE GENOMIC DNA]</scope>
    <source>
        <strain evidence="16">TF05-5AC</strain>
    </source>
</reference>
<keyword evidence="8" id="KW-1003">Cell membrane</keyword>
<dbReference type="PIRSF" id="PIRSF006603">
    <property type="entry name" value="DinF"/>
    <property type="match status" value="1"/>
</dbReference>
<keyword evidence="11" id="KW-0406">Ion transport</keyword>
<organism evidence="16 17">
    <name type="scientific">Eisenbergiella massiliensis</name>
    <dbReference type="NCBI Taxonomy" id="1720294"/>
    <lineage>
        <taxon>Bacteria</taxon>
        <taxon>Bacillati</taxon>
        <taxon>Bacillota</taxon>
        <taxon>Clostridia</taxon>
        <taxon>Lachnospirales</taxon>
        <taxon>Lachnospiraceae</taxon>
        <taxon>Eisenbergiella</taxon>
    </lineage>
</organism>
<keyword evidence="6" id="KW-0813">Transport</keyword>
<feature type="transmembrane region" description="Helical" evidence="15">
    <location>
        <begin position="315"/>
        <end position="337"/>
    </location>
</feature>
<comment type="subcellular location">
    <subcellularLocation>
        <location evidence="2">Cell membrane</location>
        <topology evidence="2">Multi-pass membrane protein</topology>
    </subcellularLocation>
</comment>
<dbReference type="InterPro" id="IPR048279">
    <property type="entry name" value="MdtK-like"/>
</dbReference>
<evidence type="ECO:0000256" key="7">
    <source>
        <dbReference type="ARBA" id="ARBA00022449"/>
    </source>
</evidence>
<feature type="transmembrane region" description="Helical" evidence="15">
    <location>
        <begin position="197"/>
        <end position="216"/>
    </location>
</feature>
<feature type="transmembrane region" description="Helical" evidence="15">
    <location>
        <begin position="413"/>
        <end position="436"/>
    </location>
</feature>
<dbReference type="InterPro" id="IPR050222">
    <property type="entry name" value="MATE_MdtK"/>
</dbReference>
<feature type="transmembrane region" description="Helical" evidence="15">
    <location>
        <begin position="236"/>
        <end position="259"/>
    </location>
</feature>
<dbReference type="EMBL" id="QVLV01000027">
    <property type="protein sequence ID" value="RGE56311.1"/>
    <property type="molecule type" value="Genomic_DNA"/>
</dbReference>
<feature type="transmembrane region" description="Helical" evidence="15">
    <location>
        <begin position="49"/>
        <end position="82"/>
    </location>
</feature>
<dbReference type="NCBIfam" id="TIGR00797">
    <property type="entry name" value="matE"/>
    <property type="match status" value="1"/>
</dbReference>
<dbReference type="GO" id="GO:0006811">
    <property type="term" value="P:monoatomic ion transport"/>
    <property type="evidence" value="ECO:0007669"/>
    <property type="project" value="UniProtKB-KW"/>
</dbReference>
<evidence type="ECO:0000256" key="9">
    <source>
        <dbReference type="ARBA" id="ARBA00022692"/>
    </source>
</evidence>
<dbReference type="GeneID" id="97990022"/>
<keyword evidence="17" id="KW-1185">Reference proteome</keyword>